<gene>
    <name evidence="1" type="ORF">INT43_001731</name>
</gene>
<reference evidence="1" key="1">
    <citation type="submission" date="2020-12" db="EMBL/GenBank/DDBJ databases">
        <title>Metabolic potential, ecology and presence of endohyphal bacteria is reflected in genomic diversity of Mucoromycotina.</title>
        <authorList>
            <person name="Muszewska A."/>
            <person name="Okrasinska A."/>
            <person name="Steczkiewicz K."/>
            <person name="Drgas O."/>
            <person name="Orlowska M."/>
            <person name="Perlinska-Lenart U."/>
            <person name="Aleksandrzak-Piekarczyk T."/>
            <person name="Szatraj K."/>
            <person name="Zielenkiewicz U."/>
            <person name="Pilsyk S."/>
            <person name="Malc E."/>
            <person name="Mieczkowski P."/>
            <person name="Kruszewska J.S."/>
            <person name="Biernat P."/>
            <person name="Pawlowska J."/>
        </authorList>
    </citation>
    <scope>NUCLEOTIDE SEQUENCE</scope>
    <source>
        <strain evidence="1">WA0000067209</strain>
    </source>
</reference>
<organism evidence="1 2">
    <name type="scientific">Mortierella isabellina</name>
    <name type="common">Filamentous fungus</name>
    <name type="synonym">Umbelopsis isabellina</name>
    <dbReference type="NCBI Taxonomy" id="91625"/>
    <lineage>
        <taxon>Eukaryota</taxon>
        <taxon>Fungi</taxon>
        <taxon>Fungi incertae sedis</taxon>
        <taxon>Mucoromycota</taxon>
        <taxon>Mucoromycotina</taxon>
        <taxon>Umbelopsidomycetes</taxon>
        <taxon>Umbelopsidales</taxon>
        <taxon>Umbelopsidaceae</taxon>
        <taxon>Umbelopsis</taxon>
    </lineage>
</organism>
<dbReference type="OrthoDB" id="10302658at2759"/>
<dbReference type="EMBL" id="JAEPQZ010000007">
    <property type="protein sequence ID" value="KAG2178885.1"/>
    <property type="molecule type" value="Genomic_DNA"/>
</dbReference>
<evidence type="ECO:0000313" key="1">
    <source>
        <dbReference type="EMBL" id="KAG2178885.1"/>
    </source>
</evidence>
<sequence length="799" mass="90718">MDLTQFYSRYTAFVSQIRVPPVMAQHGLALLQRCVDLEHCDVANLRLRPDVVHVDPRQCRCENMVYFLLKRPGGNVEYRALDSNVLVSGDTMVYAGQTGNYVLRERARRGIMRNSTLMLCFGHDLTQYQQDCLELAAIIFSFLVFGLRTRNVSPYPKYVYYDIPASISIDSVEDHTALQRTNTYQLLRHTTFVGTAPSSRIMNRQWYTDSLQNATNPVFDWDLVALASPSLARLLAFLTHGNESIAAPPFIDHFPDISSEKYDDLSIHLTGTSQRDYDRKVRETAHRLNSRVIVMFGGRPTQMIDTVHRNRFLATICSRVDLNYISPQTCSFIMWWPHFGIESHASNVTKVRLSQVWQLLSLKLNLLLWRLEAESFGVHGLDHVTAQSIKEWVNGLPMSQQLSQLLIEVSVNWMSTNTGTLSEFTELSTEITESNTTPPAIDDPVILGIPNMQDQVTFENEASTSTASVLQSDIDEASTSAAIVVLSDIGEATVIDLTTENEVVDASALPNTDQDHLDDHFQGWARSTETQTMNRTMRRVPNFLVLPRVEQLRELTRTTQIWNATIRQTRLTRSIEAGEFVPRDGETNEDQLTRFQRHINMERVRRSHVPTSTLFTCVYCNQLINKTLTKVGKVHVPTQPENCPNPPSLKIGWSIVRGEYGGIFPDENIFTLFAKAQDPGTVLNQVELGKRVAIFCHNNGWHPQVQHLLEERYYPNWGRVMAMYATEQDPGSVRSGWITGVKEAMEKVAHTQPVVIVKRQKTMREGFKASHSKSSNTMSVYAFEPASNDREDILSLEQQ</sequence>
<proteinExistence type="predicted"/>
<keyword evidence="2" id="KW-1185">Reference proteome</keyword>
<dbReference type="Proteomes" id="UP000654370">
    <property type="component" value="Unassembled WGS sequence"/>
</dbReference>
<protein>
    <submittedName>
        <fullName evidence="1">Uncharacterized protein</fullName>
    </submittedName>
</protein>
<comment type="caution">
    <text evidence="1">The sequence shown here is derived from an EMBL/GenBank/DDBJ whole genome shotgun (WGS) entry which is preliminary data.</text>
</comment>
<dbReference type="AlphaFoldDB" id="A0A8H7PS25"/>
<accession>A0A8H7PS25</accession>
<evidence type="ECO:0000313" key="2">
    <source>
        <dbReference type="Proteomes" id="UP000654370"/>
    </source>
</evidence>
<name>A0A8H7PS25_MORIS</name>